<evidence type="ECO:0000313" key="15">
    <source>
        <dbReference type="Proteomes" id="UP000029833"/>
    </source>
</evidence>
<dbReference type="Proteomes" id="UP000029833">
    <property type="component" value="Unassembled WGS sequence"/>
</dbReference>
<name>A0A0A0BAZ4_9CELL</name>
<dbReference type="PANTHER" id="PTHR43344:SF2">
    <property type="entry name" value="PHOSPHOSERINE PHOSPHATASE"/>
    <property type="match status" value="1"/>
</dbReference>
<sequence>MTTVPAAAADARPDADRARHLVVMDVDSTLITGEVIELLADHAGTRAEVTEITERAMRGELDFAASLHARVAALAGLPVGVFDDVLAAVELSPGAEELVAELARRDWPLGLVSGGFVEVVAPLAARLGITRFRANALETQDGVLTGRVRGPVVDRAAKADFLRELAAAEQIPLDRTVAIGDGANDLDMIAVAAFGVAFNAKPVVCAQADAVLGARLDEVLALGPFA</sequence>
<comment type="similarity">
    <text evidence="3">Belongs to the HAD-like hydrolase superfamily. SerB family.</text>
</comment>
<dbReference type="EMBL" id="AXNT01000027">
    <property type="protein sequence ID" value="KGM03044.1"/>
    <property type="molecule type" value="Genomic_DNA"/>
</dbReference>
<evidence type="ECO:0000256" key="6">
    <source>
        <dbReference type="ARBA" id="ARBA00022723"/>
    </source>
</evidence>
<dbReference type="SFLD" id="SFLDF00029">
    <property type="entry name" value="phosphoserine_phosphatase"/>
    <property type="match status" value="1"/>
</dbReference>
<keyword evidence="15" id="KW-1185">Reference proteome</keyword>
<evidence type="ECO:0000256" key="3">
    <source>
        <dbReference type="ARBA" id="ARBA00009184"/>
    </source>
</evidence>
<reference evidence="14 15" key="1">
    <citation type="submission" date="2013-10" db="EMBL/GenBank/DDBJ databases">
        <authorList>
            <person name="Wang G."/>
            <person name="Zhuang W."/>
        </authorList>
    </citation>
    <scope>NUCLEOTIDE SEQUENCE [LARGE SCALE GENOMIC DNA]</scope>
    <source>
        <strain evidence="14 15">DSM 20118</strain>
    </source>
</reference>
<organism evidence="14 15">
    <name type="scientific">Cellulomonas cellasea DSM 20118</name>
    <dbReference type="NCBI Taxonomy" id="1408250"/>
    <lineage>
        <taxon>Bacteria</taxon>
        <taxon>Bacillati</taxon>
        <taxon>Actinomycetota</taxon>
        <taxon>Actinomycetes</taxon>
        <taxon>Micrococcales</taxon>
        <taxon>Cellulomonadaceae</taxon>
        <taxon>Cellulomonas</taxon>
    </lineage>
</organism>
<evidence type="ECO:0000256" key="5">
    <source>
        <dbReference type="ARBA" id="ARBA00022605"/>
    </source>
</evidence>
<feature type="active site" description="Proton donor" evidence="13">
    <location>
        <position position="27"/>
    </location>
</feature>
<dbReference type="GO" id="GO:0006564">
    <property type="term" value="P:L-serine biosynthetic process"/>
    <property type="evidence" value="ECO:0007669"/>
    <property type="project" value="UniProtKB-KW"/>
</dbReference>
<evidence type="ECO:0000256" key="4">
    <source>
        <dbReference type="ARBA" id="ARBA00012640"/>
    </source>
</evidence>
<dbReference type="InterPro" id="IPR050582">
    <property type="entry name" value="HAD-like_SerB"/>
</dbReference>
<dbReference type="GO" id="GO:0036424">
    <property type="term" value="F:L-phosphoserine phosphatase activity"/>
    <property type="evidence" value="ECO:0007669"/>
    <property type="project" value="InterPro"/>
</dbReference>
<dbReference type="SUPFAM" id="SSF56784">
    <property type="entry name" value="HAD-like"/>
    <property type="match status" value="1"/>
</dbReference>
<evidence type="ECO:0000256" key="12">
    <source>
        <dbReference type="ARBA" id="ARBA00048523"/>
    </source>
</evidence>
<keyword evidence="9" id="KW-0718">Serine biosynthesis</keyword>
<dbReference type="SFLD" id="SFLDS00003">
    <property type="entry name" value="Haloacid_Dehalogenase"/>
    <property type="match status" value="1"/>
</dbReference>
<dbReference type="NCBIfam" id="TIGR00338">
    <property type="entry name" value="serB"/>
    <property type="match status" value="1"/>
</dbReference>
<evidence type="ECO:0000256" key="10">
    <source>
        <dbReference type="ARBA" id="ARBA00031693"/>
    </source>
</evidence>
<dbReference type="InterPro" id="IPR036412">
    <property type="entry name" value="HAD-like_sf"/>
</dbReference>
<dbReference type="InterPro" id="IPR023214">
    <property type="entry name" value="HAD_sf"/>
</dbReference>
<keyword evidence="5" id="KW-0028">Amino-acid biosynthesis</keyword>
<dbReference type="STRING" id="1408250.Q760_09920"/>
<comment type="caution">
    <text evidence="14">The sequence shown here is derived from an EMBL/GenBank/DDBJ whole genome shotgun (WGS) entry which is preliminary data.</text>
</comment>
<dbReference type="GO" id="GO:0000287">
    <property type="term" value="F:magnesium ion binding"/>
    <property type="evidence" value="ECO:0007669"/>
    <property type="project" value="TreeGrafter"/>
</dbReference>
<comment type="cofactor">
    <cofactor evidence="1">
        <name>Mg(2+)</name>
        <dbReference type="ChEBI" id="CHEBI:18420"/>
    </cofactor>
</comment>
<evidence type="ECO:0000256" key="9">
    <source>
        <dbReference type="ARBA" id="ARBA00023299"/>
    </source>
</evidence>
<accession>A0A0A0BAZ4</accession>
<comment type="catalytic activity">
    <reaction evidence="12">
        <text>O-phospho-D-serine + H2O = D-serine + phosphate</text>
        <dbReference type="Rhea" id="RHEA:24873"/>
        <dbReference type="ChEBI" id="CHEBI:15377"/>
        <dbReference type="ChEBI" id="CHEBI:35247"/>
        <dbReference type="ChEBI" id="CHEBI:43474"/>
        <dbReference type="ChEBI" id="CHEBI:58680"/>
        <dbReference type="EC" id="3.1.3.3"/>
    </reaction>
</comment>
<evidence type="ECO:0000313" key="14">
    <source>
        <dbReference type="EMBL" id="KGM03044.1"/>
    </source>
</evidence>
<dbReference type="SFLD" id="SFLDG01137">
    <property type="entry name" value="C1.6.1:_Phosphoserine_Phosphat"/>
    <property type="match status" value="1"/>
</dbReference>
<dbReference type="Gene3D" id="3.40.50.1000">
    <property type="entry name" value="HAD superfamily/HAD-like"/>
    <property type="match status" value="1"/>
</dbReference>
<keyword evidence="6" id="KW-0479">Metal-binding</keyword>
<dbReference type="AlphaFoldDB" id="A0A0A0BAZ4"/>
<gene>
    <name evidence="14" type="ORF">Q760_09920</name>
</gene>
<feature type="active site" description="Nucleophile" evidence="13">
    <location>
        <position position="25"/>
    </location>
</feature>
<keyword evidence="7" id="KW-0378">Hydrolase</keyword>
<evidence type="ECO:0000256" key="11">
    <source>
        <dbReference type="ARBA" id="ARBA00048138"/>
    </source>
</evidence>
<dbReference type="GO" id="GO:0005737">
    <property type="term" value="C:cytoplasm"/>
    <property type="evidence" value="ECO:0007669"/>
    <property type="project" value="TreeGrafter"/>
</dbReference>
<proteinExistence type="inferred from homology"/>
<evidence type="ECO:0000256" key="8">
    <source>
        <dbReference type="ARBA" id="ARBA00022842"/>
    </source>
</evidence>
<evidence type="ECO:0000256" key="2">
    <source>
        <dbReference type="ARBA" id="ARBA00005135"/>
    </source>
</evidence>
<dbReference type="PANTHER" id="PTHR43344">
    <property type="entry name" value="PHOSPHOSERINE PHOSPHATASE"/>
    <property type="match status" value="1"/>
</dbReference>
<comment type="pathway">
    <text evidence="2">Amino-acid biosynthesis; L-serine biosynthesis; L-serine from 3-phospho-D-glycerate: step 3/3.</text>
</comment>
<protein>
    <recommendedName>
        <fullName evidence="4">phosphoserine phosphatase</fullName>
        <ecNumber evidence="4">3.1.3.3</ecNumber>
    </recommendedName>
    <alternativeName>
        <fullName evidence="10">O-phosphoserine phosphohydrolase</fullName>
    </alternativeName>
</protein>
<dbReference type="InterPro" id="IPR004469">
    <property type="entry name" value="PSP"/>
</dbReference>
<dbReference type="RefSeq" id="WP_281282419.1">
    <property type="nucleotide sequence ID" value="NZ_AXNT01000027.1"/>
</dbReference>
<dbReference type="EC" id="3.1.3.3" evidence="4"/>
<evidence type="ECO:0000256" key="13">
    <source>
        <dbReference type="PIRSR" id="PIRSR604469-1"/>
    </source>
</evidence>
<dbReference type="UniPathway" id="UPA00135">
    <property type="reaction ID" value="UER00198"/>
</dbReference>
<dbReference type="Pfam" id="PF12710">
    <property type="entry name" value="HAD"/>
    <property type="match status" value="1"/>
</dbReference>
<dbReference type="NCBIfam" id="TIGR01488">
    <property type="entry name" value="HAD-SF-IB"/>
    <property type="match status" value="1"/>
</dbReference>
<dbReference type="SFLD" id="SFLDG01136">
    <property type="entry name" value="C1.6:_Phosphoserine_Phosphatas"/>
    <property type="match status" value="1"/>
</dbReference>
<evidence type="ECO:0000256" key="1">
    <source>
        <dbReference type="ARBA" id="ARBA00001946"/>
    </source>
</evidence>
<evidence type="ECO:0000256" key="7">
    <source>
        <dbReference type="ARBA" id="ARBA00022801"/>
    </source>
</evidence>
<keyword evidence="8" id="KW-0460">Magnesium</keyword>
<comment type="catalytic activity">
    <reaction evidence="11">
        <text>O-phospho-L-serine + H2O = L-serine + phosphate</text>
        <dbReference type="Rhea" id="RHEA:21208"/>
        <dbReference type="ChEBI" id="CHEBI:15377"/>
        <dbReference type="ChEBI" id="CHEBI:33384"/>
        <dbReference type="ChEBI" id="CHEBI:43474"/>
        <dbReference type="ChEBI" id="CHEBI:57524"/>
        <dbReference type="EC" id="3.1.3.3"/>
    </reaction>
</comment>